<evidence type="ECO:0000313" key="2">
    <source>
        <dbReference type="EMBL" id="CAD9502388.1"/>
    </source>
</evidence>
<accession>A0A7S2HX45</accession>
<name>A0A7S2HX45_9DINO</name>
<gene>
    <name evidence="2" type="ORF">AAND1436_LOCUS37234</name>
</gene>
<feature type="compositionally biased region" description="Low complexity" evidence="1">
    <location>
        <begin position="42"/>
        <end position="51"/>
    </location>
</feature>
<dbReference type="EMBL" id="HBGQ01077887">
    <property type="protein sequence ID" value="CAD9502388.1"/>
    <property type="molecule type" value="Transcribed_RNA"/>
</dbReference>
<sequence>MGCCSSSPNTAYDPQMAQDHRLAKRLQEQEARSAASQRMPRLPAAAPPTLLGRTGTGQNWGGAEGGKRLGGGDAAAGGVAANPEELRLRALEAAERRQANVPGMSQQKAAEMRARQQKEELLGRIAEHYHRRKLEMPMGLNVASVDQLRRHWEALQRESA</sequence>
<feature type="compositionally biased region" description="Basic and acidic residues" evidence="1">
    <location>
        <begin position="18"/>
        <end position="31"/>
    </location>
</feature>
<protein>
    <submittedName>
        <fullName evidence="2">Uncharacterized protein</fullName>
    </submittedName>
</protein>
<feature type="compositionally biased region" description="Polar residues" evidence="1">
    <location>
        <begin position="1"/>
        <end position="12"/>
    </location>
</feature>
<organism evidence="2">
    <name type="scientific">Alexandrium andersonii</name>
    <dbReference type="NCBI Taxonomy" id="327968"/>
    <lineage>
        <taxon>Eukaryota</taxon>
        <taxon>Sar</taxon>
        <taxon>Alveolata</taxon>
        <taxon>Dinophyceae</taxon>
        <taxon>Gonyaulacales</taxon>
        <taxon>Pyrocystaceae</taxon>
        <taxon>Alexandrium</taxon>
    </lineage>
</organism>
<feature type="compositionally biased region" description="Gly residues" evidence="1">
    <location>
        <begin position="54"/>
        <end position="75"/>
    </location>
</feature>
<proteinExistence type="predicted"/>
<reference evidence="2" key="1">
    <citation type="submission" date="2021-01" db="EMBL/GenBank/DDBJ databases">
        <authorList>
            <person name="Corre E."/>
            <person name="Pelletier E."/>
            <person name="Niang G."/>
            <person name="Scheremetjew M."/>
            <person name="Finn R."/>
            <person name="Kale V."/>
            <person name="Holt S."/>
            <person name="Cochrane G."/>
            <person name="Meng A."/>
            <person name="Brown T."/>
            <person name="Cohen L."/>
        </authorList>
    </citation>
    <scope>NUCLEOTIDE SEQUENCE</scope>
    <source>
        <strain evidence="2">CCMP2222</strain>
    </source>
</reference>
<feature type="region of interest" description="Disordered" evidence="1">
    <location>
        <begin position="1"/>
        <end position="78"/>
    </location>
</feature>
<dbReference type="AlphaFoldDB" id="A0A7S2HX45"/>
<evidence type="ECO:0000256" key="1">
    <source>
        <dbReference type="SAM" id="MobiDB-lite"/>
    </source>
</evidence>